<dbReference type="Pfam" id="PF01678">
    <property type="entry name" value="DAP_epimerase"/>
    <property type="match status" value="2"/>
</dbReference>
<keyword evidence="11" id="KW-1185">Reference proteome</keyword>
<dbReference type="InterPro" id="IPR018510">
    <property type="entry name" value="DAP_epimerase_AS"/>
</dbReference>
<evidence type="ECO:0000256" key="7">
    <source>
        <dbReference type="ARBA" id="ARBA00051712"/>
    </source>
</evidence>
<feature type="active site" evidence="9">
    <location>
        <position position="73"/>
    </location>
</feature>
<evidence type="ECO:0000256" key="8">
    <source>
        <dbReference type="HAMAP-Rule" id="MF_00197"/>
    </source>
</evidence>
<gene>
    <name evidence="8" type="primary">dapF</name>
    <name evidence="10" type="ORF">CLV98_110131</name>
</gene>
<dbReference type="Proteomes" id="UP000245880">
    <property type="component" value="Unassembled WGS sequence"/>
</dbReference>
<keyword evidence="5 8" id="KW-0457">Lysine biosynthesis</keyword>
<keyword evidence="4 8" id="KW-0028">Amino-acid biosynthesis</keyword>
<evidence type="ECO:0000256" key="9">
    <source>
        <dbReference type="PROSITE-ProRule" id="PRU10125"/>
    </source>
</evidence>
<feature type="binding site" evidence="8">
    <location>
        <position position="170"/>
    </location>
    <ligand>
        <name>substrate</name>
    </ligand>
</feature>
<comment type="function">
    <text evidence="8">Catalyzes the stereoinversion of LL-2,6-diaminopimelate (L,L-DAP) to meso-diaminopimelate (meso-DAP), a precursor of L-lysine and an essential component of the bacterial peptidoglycan.</text>
</comment>
<comment type="pathway">
    <text evidence="1 8">Amino-acid biosynthesis; L-lysine biosynthesis via DAP pathway; DL-2,6-diaminopimelate from LL-2,6-diaminopimelate: step 1/1.</text>
</comment>
<feature type="active site" description="Proton donor" evidence="8">
    <location>
        <position position="73"/>
    </location>
</feature>
<feature type="site" description="Could be important to modulate the pK values of the two catalytic cysteine residues" evidence="8">
    <location>
        <position position="188"/>
    </location>
</feature>
<feature type="binding site" evidence="8">
    <location>
        <position position="13"/>
    </location>
    <ligand>
        <name>substrate</name>
    </ligand>
</feature>
<dbReference type="GO" id="GO:0005829">
    <property type="term" value="C:cytosol"/>
    <property type="evidence" value="ECO:0007669"/>
    <property type="project" value="TreeGrafter"/>
</dbReference>
<dbReference type="Gene3D" id="3.10.310.10">
    <property type="entry name" value="Diaminopimelate Epimerase, Chain A, domain 1"/>
    <property type="match status" value="2"/>
</dbReference>
<feature type="binding site" evidence="8">
    <location>
        <position position="64"/>
    </location>
    <ligand>
        <name>substrate</name>
    </ligand>
</feature>
<evidence type="ECO:0000256" key="4">
    <source>
        <dbReference type="ARBA" id="ARBA00022605"/>
    </source>
</evidence>
<dbReference type="OrthoDB" id="9805408at2"/>
<sequence length="259" mass="27902">MNLSFFKYQGTGNDFVMVDDRQESFPIDKALIAHLCHRRFGIGADGLILIRKAEGYDFRMVYFNSDGGEGSMCGNGGRCAVRFAHDLGLFAEEATFIAVDGPHQAAVRGDIIHLNMSPVTEVTQAVGYDFMNTGSPHYVAYVDSVANTEVVTLGKAIRYGEEFGPLGGTNVNFIELKAPNHLAIRTYERGVEDETYSCGTGVTAGALSAHLHHGWASPIAVDTLGGKLEVAFEANGGEGFQNICLSGPAQRVFEGQVEI</sequence>
<proteinExistence type="inferred from homology"/>
<feature type="binding site" evidence="8">
    <location>
        <begin position="188"/>
        <end position="189"/>
    </location>
    <ligand>
        <name>substrate</name>
    </ligand>
</feature>
<dbReference type="NCBIfam" id="TIGR00652">
    <property type="entry name" value="DapF"/>
    <property type="match status" value="1"/>
</dbReference>
<dbReference type="EMBL" id="QGDT01000010">
    <property type="protein sequence ID" value="PWJ56820.1"/>
    <property type="molecule type" value="Genomic_DNA"/>
</dbReference>
<evidence type="ECO:0000256" key="5">
    <source>
        <dbReference type="ARBA" id="ARBA00023154"/>
    </source>
</evidence>
<dbReference type="RefSeq" id="WP_109676243.1">
    <property type="nucleotide sequence ID" value="NZ_QGDT01000010.1"/>
</dbReference>
<protein>
    <recommendedName>
        <fullName evidence="3 8">Diaminopimelate epimerase</fullName>
        <shortName evidence="8">DAP epimerase</shortName>
        <ecNumber evidence="3 8">5.1.1.7</ecNumber>
    </recommendedName>
    <alternativeName>
        <fullName evidence="8">PLP-independent amino acid racemase</fullName>
    </alternativeName>
</protein>
<evidence type="ECO:0000313" key="11">
    <source>
        <dbReference type="Proteomes" id="UP000245880"/>
    </source>
</evidence>
<dbReference type="UniPathway" id="UPA00034">
    <property type="reaction ID" value="UER00025"/>
</dbReference>
<feature type="active site" description="Proton acceptor" evidence="8">
    <location>
        <position position="198"/>
    </location>
</feature>
<dbReference type="PANTHER" id="PTHR31689">
    <property type="entry name" value="DIAMINOPIMELATE EPIMERASE, CHLOROPLASTIC"/>
    <property type="match status" value="1"/>
</dbReference>
<evidence type="ECO:0000256" key="1">
    <source>
        <dbReference type="ARBA" id="ARBA00005196"/>
    </source>
</evidence>
<dbReference type="PROSITE" id="PS01326">
    <property type="entry name" value="DAP_EPIMERASE"/>
    <property type="match status" value="1"/>
</dbReference>
<evidence type="ECO:0000256" key="2">
    <source>
        <dbReference type="ARBA" id="ARBA00010219"/>
    </source>
</evidence>
<dbReference type="EC" id="5.1.1.7" evidence="3 8"/>
<evidence type="ECO:0000256" key="6">
    <source>
        <dbReference type="ARBA" id="ARBA00023235"/>
    </source>
</evidence>
<dbReference type="AlphaFoldDB" id="A0A316AIW1"/>
<dbReference type="SUPFAM" id="SSF54506">
    <property type="entry name" value="Diaminopimelate epimerase-like"/>
    <property type="match status" value="2"/>
</dbReference>
<dbReference type="InterPro" id="IPR001653">
    <property type="entry name" value="DAP_epimerase_DapF"/>
</dbReference>
<dbReference type="GO" id="GO:0008837">
    <property type="term" value="F:diaminopimelate epimerase activity"/>
    <property type="evidence" value="ECO:0007669"/>
    <property type="project" value="UniProtKB-UniRule"/>
</dbReference>
<feature type="binding site" evidence="8">
    <location>
        <begin position="74"/>
        <end position="75"/>
    </location>
    <ligand>
        <name>substrate</name>
    </ligand>
</feature>
<comment type="caution">
    <text evidence="10">The sequence shown here is derived from an EMBL/GenBank/DDBJ whole genome shotgun (WGS) entry which is preliminary data.</text>
</comment>
<evidence type="ECO:0000256" key="3">
    <source>
        <dbReference type="ARBA" id="ARBA00013080"/>
    </source>
</evidence>
<feature type="binding site" evidence="8">
    <location>
        <begin position="199"/>
        <end position="200"/>
    </location>
    <ligand>
        <name>substrate</name>
    </ligand>
</feature>
<reference evidence="10 11" key="1">
    <citation type="submission" date="2018-03" db="EMBL/GenBank/DDBJ databases">
        <title>Genomic Encyclopedia of Archaeal and Bacterial Type Strains, Phase II (KMG-II): from individual species to whole genera.</title>
        <authorList>
            <person name="Goeker M."/>
        </authorList>
    </citation>
    <scope>NUCLEOTIDE SEQUENCE [LARGE SCALE GENOMIC DNA]</scope>
    <source>
        <strain evidence="10 11">DSM 100346</strain>
    </source>
</reference>
<comment type="subunit">
    <text evidence="8">Homodimer.</text>
</comment>
<comment type="subcellular location">
    <subcellularLocation>
        <location evidence="8">Cytoplasm</location>
    </subcellularLocation>
</comment>
<organism evidence="10 11">
    <name type="scientific">Dyadobacter jejuensis</name>
    <dbReference type="NCBI Taxonomy" id="1082580"/>
    <lineage>
        <taxon>Bacteria</taxon>
        <taxon>Pseudomonadati</taxon>
        <taxon>Bacteroidota</taxon>
        <taxon>Cytophagia</taxon>
        <taxon>Cytophagales</taxon>
        <taxon>Spirosomataceae</taxon>
        <taxon>Dyadobacter</taxon>
    </lineage>
</organism>
<dbReference type="GO" id="GO:0009089">
    <property type="term" value="P:lysine biosynthetic process via diaminopimelate"/>
    <property type="evidence" value="ECO:0007669"/>
    <property type="project" value="UniProtKB-UniRule"/>
</dbReference>
<evidence type="ECO:0000313" key="10">
    <source>
        <dbReference type="EMBL" id="PWJ56820.1"/>
    </source>
</evidence>
<feature type="site" description="Could be important to modulate the pK values of the two catalytic cysteine residues" evidence="8">
    <location>
        <position position="137"/>
    </location>
</feature>
<dbReference type="PANTHER" id="PTHR31689:SF0">
    <property type="entry name" value="DIAMINOPIMELATE EPIMERASE"/>
    <property type="match status" value="1"/>
</dbReference>
<comment type="catalytic activity">
    <reaction evidence="7 8">
        <text>(2S,6S)-2,6-diaminopimelate = meso-2,6-diaminopimelate</text>
        <dbReference type="Rhea" id="RHEA:15393"/>
        <dbReference type="ChEBI" id="CHEBI:57609"/>
        <dbReference type="ChEBI" id="CHEBI:57791"/>
        <dbReference type="EC" id="5.1.1.7"/>
    </reaction>
</comment>
<accession>A0A316AIW1</accession>
<comment type="caution">
    <text evidence="8">Lacks conserved residue(s) required for the propagation of feature annotation.</text>
</comment>
<keyword evidence="8" id="KW-0963">Cytoplasm</keyword>
<dbReference type="HAMAP" id="MF_00197">
    <property type="entry name" value="DAP_epimerase"/>
    <property type="match status" value="1"/>
</dbReference>
<name>A0A316AIW1_9BACT</name>
<keyword evidence="6 8" id="KW-0413">Isomerase</keyword>
<comment type="similarity">
    <text evidence="2 8">Belongs to the diaminopimelate epimerase family.</text>
</comment>